<dbReference type="SUPFAM" id="SSF50331">
    <property type="entry name" value="MOP-like"/>
    <property type="match status" value="1"/>
</dbReference>
<keyword evidence="7" id="KW-1185">Reference proteome</keyword>
<dbReference type="InterPro" id="IPR003593">
    <property type="entry name" value="AAA+_ATPase"/>
</dbReference>
<dbReference type="GO" id="GO:0005524">
    <property type="term" value="F:ATP binding"/>
    <property type="evidence" value="ECO:0007669"/>
    <property type="project" value="UniProtKB-KW"/>
</dbReference>
<evidence type="ECO:0000256" key="2">
    <source>
        <dbReference type="ARBA" id="ARBA00022741"/>
    </source>
</evidence>
<dbReference type="Pfam" id="PF08402">
    <property type="entry name" value="TOBE_2"/>
    <property type="match status" value="1"/>
</dbReference>
<reference evidence="6 7" key="1">
    <citation type="submission" date="2018-07" db="EMBL/GenBank/DDBJ databases">
        <title>Microbacterium endoborsara sp. nov., a novel actinobacterium isolated from Borszczowia aralocaspica.</title>
        <authorList>
            <person name="An D."/>
        </authorList>
    </citation>
    <scope>NUCLEOTIDE SEQUENCE [LARGE SCALE GENOMIC DNA]</scope>
    <source>
        <strain evidence="6 7">C1.15228</strain>
    </source>
</reference>
<dbReference type="InterPro" id="IPR008995">
    <property type="entry name" value="Mo/tungstate-bd_C_term_dom"/>
</dbReference>
<keyword evidence="2" id="KW-0547">Nucleotide-binding</keyword>
<name>A0A367XUD8_9MICO</name>
<dbReference type="PROSITE" id="PS50893">
    <property type="entry name" value="ABC_TRANSPORTER_2"/>
    <property type="match status" value="1"/>
</dbReference>
<dbReference type="EMBL" id="QORO01000005">
    <property type="protein sequence ID" value="RCK57236.1"/>
    <property type="molecule type" value="Genomic_DNA"/>
</dbReference>
<dbReference type="InterPro" id="IPR017871">
    <property type="entry name" value="ABC_transporter-like_CS"/>
</dbReference>
<dbReference type="GO" id="GO:0015418">
    <property type="term" value="F:ABC-type quaternary ammonium compound transporting activity"/>
    <property type="evidence" value="ECO:0007669"/>
    <property type="project" value="UniProtKB-EC"/>
</dbReference>
<proteinExistence type="predicted"/>
<dbReference type="SMART" id="SM00382">
    <property type="entry name" value="AAA"/>
    <property type="match status" value="1"/>
</dbReference>
<dbReference type="AlphaFoldDB" id="A0A367XUD8"/>
<feature type="domain" description="ABC transporter" evidence="5">
    <location>
        <begin position="5"/>
        <end position="235"/>
    </location>
</feature>
<dbReference type="InterPro" id="IPR027417">
    <property type="entry name" value="P-loop_NTPase"/>
</dbReference>
<keyword evidence="1" id="KW-0813">Transport</keyword>
<dbReference type="PANTHER" id="PTHR42781">
    <property type="entry name" value="SPERMIDINE/PUTRESCINE IMPORT ATP-BINDING PROTEIN POTA"/>
    <property type="match status" value="1"/>
</dbReference>
<organism evidence="6 7">
    <name type="scientific">Microbacterium sorbitolivorans</name>
    <dbReference type="NCBI Taxonomy" id="1867410"/>
    <lineage>
        <taxon>Bacteria</taxon>
        <taxon>Bacillati</taxon>
        <taxon>Actinomycetota</taxon>
        <taxon>Actinomycetes</taxon>
        <taxon>Micrococcales</taxon>
        <taxon>Microbacteriaceae</taxon>
        <taxon>Microbacterium</taxon>
    </lineage>
</organism>
<evidence type="ECO:0000256" key="4">
    <source>
        <dbReference type="ARBA" id="ARBA00066388"/>
    </source>
</evidence>
<dbReference type="SUPFAM" id="SSF52540">
    <property type="entry name" value="P-loop containing nucleoside triphosphate hydrolases"/>
    <property type="match status" value="1"/>
</dbReference>
<dbReference type="InterPro" id="IPR003439">
    <property type="entry name" value="ABC_transporter-like_ATP-bd"/>
</dbReference>
<dbReference type="PANTHER" id="PTHR42781:SF4">
    <property type="entry name" value="SPERMIDINE_PUTRESCINE IMPORT ATP-BINDING PROTEIN POTA"/>
    <property type="match status" value="1"/>
</dbReference>
<dbReference type="FunFam" id="3.40.50.300:FF:000425">
    <property type="entry name" value="Probable ABC transporter, ATP-binding subunit"/>
    <property type="match status" value="1"/>
</dbReference>
<evidence type="ECO:0000256" key="3">
    <source>
        <dbReference type="ARBA" id="ARBA00022840"/>
    </source>
</evidence>
<comment type="caution">
    <text evidence="6">The sequence shown here is derived from an EMBL/GenBank/DDBJ whole genome shotgun (WGS) entry which is preliminary data.</text>
</comment>
<dbReference type="OrthoDB" id="9802264at2"/>
<sequence>MTPGLRLAGLTKILGGRTIVDDLSLDLEPGELVSLLGPSGCGKTTTLRMIAGFLTPDDGSIEVQGSDVTALGPEKRPSAMVFQNYALWPHMTVAKNVAYPLKVARVPRREIAERVAEVLELVGLSHHANSRPAQISGGEQQRASLARALVQRPKLLLLDEPLSNLDAKLRVRVREEIRDIQQRLGITTVLVTHDQEEAMAVSDRVAVMNGGRIEQVSEPSELYRAPATDFVAGFIGSSNRVATPELGVAEEGVHWMVRPEHVALLDAGEGIPGRVTRVLPHGHFAEVAVVARDTELRAYVNGAVPAVGAEVGVRIERALRYENGVLDKASLEDASLESASLESAERVAA</sequence>
<dbReference type="EC" id="7.6.2.9" evidence="4"/>
<evidence type="ECO:0000313" key="7">
    <source>
        <dbReference type="Proteomes" id="UP000253508"/>
    </source>
</evidence>
<accession>A0A367XUD8</accession>
<gene>
    <name evidence="6" type="ORF">DTO57_11850</name>
</gene>
<evidence type="ECO:0000313" key="6">
    <source>
        <dbReference type="EMBL" id="RCK57236.1"/>
    </source>
</evidence>
<dbReference type="InterPro" id="IPR013611">
    <property type="entry name" value="Transp-assoc_OB_typ2"/>
</dbReference>
<evidence type="ECO:0000256" key="1">
    <source>
        <dbReference type="ARBA" id="ARBA00022448"/>
    </source>
</evidence>
<protein>
    <recommendedName>
        <fullName evidence="4">ABC-type quaternary amine transporter</fullName>
        <ecNumber evidence="4">7.6.2.9</ecNumber>
    </recommendedName>
</protein>
<keyword evidence="3 6" id="KW-0067">ATP-binding</keyword>
<dbReference type="GO" id="GO:0043190">
    <property type="term" value="C:ATP-binding cassette (ABC) transporter complex"/>
    <property type="evidence" value="ECO:0007669"/>
    <property type="project" value="InterPro"/>
</dbReference>
<dbReference type="PROSITE" id="PS00211">
    <property type="entry name" value="ABC_TRANSPORTER_1"/>
    <property type="match status" value="1"/>
</dbReference>
<dbReference type="InterPro" id="IPR050093">
    <property type="entry name" value="ABC_SmlMolc_Importer"/>
</dbReference>
<dbReference type="GO" id="GO:0016887">
    <property type="term" value="F:ATP hydrolysis activity"/>
    <property type="evidence" value="ECO:0007669"/>
    <property type="project" value="InterPro"/>
</dbReference>
<evidence type="ECO:0000259" key="5">
    <source>
        <dbReference type="PROSITE" id="PS50893"/>
    </source>
</evidence>
<dbReference type="Proteomes" id="UP000253508">
    <property type="component" value="Unassembled WGS sequence"/>
</dbReference>
<dbReference type="Pfam" id="PF00005">
    <property type="entry name" value="ABC_tran"/>
    <property type="match status" value="1"/>
</dbReference>
<dbReference type="Gene3D" id="3.40.50.300">
    <property type="entry name" value="P-loop containing nucleotide triphosphate hydrolases"/>
    <property type="match status" value="1"/>
</dbReference>